<accession>A0A1I1P4W3</accession>
<sequence length="52" mass="6208">MQVGDIYLNKIIKLKVKILLVTSSQIKLKEMEDNEEFFLELDDFILNYDKTK</sequence>
<proteinExistence type="predicted"/>
<protein>
    <submittedName>
        <fullName evidence="1">Uncharacterized protein</fullName>
    </submittedName>
</protein>
<dbReference type="Proteomes" id="UP000198862">
    <property type="component" value="Unassembled WGS sequence"/>
</dbReference>
<gene>
    <name evidence="1" type="ORF">SAMN02745724_03298</name>
</gene>
<evidence type="ECO:0000313" key="2">
    <source>
        <dbReference type="Proteomes" id="UP000198862"/>
    </source>
</evidence>
<dbReference type="RefSeq" id="WP_177208078.1">
    <property type="nucleotide sequence ID" value="NZ_FOLO01000029.1"/>
</dbReference>
<reference evidence="1 2" key="1">
    <citation type="submission" date="2016-10" db="EMBL/GenBank/DDBJ databases">
        <authorList>
            <person name="de Groot N.N."/>
        </authorList>
    </citation>
    <scope>NUCLEOTIDE SEQUENCE [LARGE SCALE GENOMIC DNA]</scope>
    <source>
        <strain evidence="1 2">DSM 6059</strain>
    </source>
</reference>
<organism evidence="1 2">
    <name type="scientific">Pseudoalteromonas denitrificans DSM 6059</name>
    <dbReference type="NCBI Taxonomy" id="1123010"/>
    <lineage>
        <taxon>Bacteria</taxon>
        <taxon>Pseudomonadati</taxon>
        <taxon>Pseudomonadota</taxon>
        <taxon>Gammaproteobacteria</taxon>
        <taxon>Alteromonadales</taxon>
        <taxon>Pseudoalteromonadaceae</taxon>
        <taxon>Pseudoalteromonas</taxon>
    </lineage>
</organism>
<dbReference type="AlphaFoldDB" id="A0A1I1P4W3"/>
<name>A0A1I1P4W3_9GAMM</name>
<evidence type="ECO:0000313" key="1">
    <source>
        <dbReference type="EMBL" id="SFD04612.1"/>
    </source>
</evidence>
<dbReference type="EMBL" id="FOLO01000029">
    <property type="protein sequence ID" value="SFD04612.1"/>
    <property type="molecule type" value="Genomic_DNA"/>
</dbReference>
<keyword evidence="2" id="KW-1185">Reference proteome</keyword>